<reference evidence="2 3" key="1">
    <citation type="journal article" date="2016" name="Nat. Commun.">
        <title>Extremotolerant tardigrade genome and improved radiotolerance of human cultured cells by tardigrade-unique protein.</title>
        <authorList>
            <person name="Hashimoto T."/>
            <person name="Horikawa D.D."/>
            <person name="Saito Y."/>
            <person name="Kuwahara H."/>
            <person name="Kozuka-Hata H."/>
            <person name="Shin-I T."/>
            <person name="Minakuchi Y."/>
            <person name="Ohishi K."/>
            <person name="Motoyama A."/>
            <person name="Aizu T."/>
            <person name="Enomoto A."/>
            <person name="Kondo K."/>
            <person name="Tanaka S."/>
            <person name="Hara Y."/>
            <person name="Koshikawa S."/>
            <person name="Sagara H."/>
            <person name="Miura T."/>
            <person name="Yokobori S."/>
            <person name="Miyagawa K."/>
            <person name="Suzuki Y."/>
            <person name="Kubo T."/>
            <person name="Oyama M."/>
            <person name="Kohara Y."/>
            <person name="Fujiyama A."/>
            <person name="Arakawa K."/>
            <person name="Katayama T."/>
            <person name="Toyoda A."/>
            <person name="Kunieda T."/>
        </authorList>
    </citation>
    <scope>NUCLEOTIDE SEQUENCE [LARGE SCALE GENOMIC DNA]</scope>
    <source>
        <strain evidence="2 3">YOKOZUNA-1</strain>
    </source>
</reference>
<dbReference type="InterPro" id="IPR013783">
    <property type="entry name" value="Ig-like_fold"/>
</dbReference>
<dbReference type="Pfam" id="PF24507">
    <property type="entry name" value="Ig_CFAP65_4th"/>
    <property type="match status" value="1"/>
</dbReference>
<dbReference type="PANTHER" id="PTHR46127">
    <property type="entry name" value="CILIA- AND FLAGELLA-ASSOCIATED PROTEIN 65"/>
    <property type="match status" value="1"/>
</dbReference>
<evidence type="ECO:0000259" key="1">
    <source>
        <dbReference type="Pfam" id="PF24507"/>
    </source>
</evidence>
<dbReference type="InterPro" id="IPR052614">
    <property type="entry name" value="CFAP65"/>
</dbReference>
<dbReference type="EMBL" id="BDGG01000007">
    <property type="protein sequence ID" value="GAV01879.1"/>
    <property type="molecule type" value="Genomic_DNA"/>
</dbReference>
<dbReference type="InterPro" id="IPR058536">
    <property type="entry name" value="Ig_CFAP65_4th"/>
</dbReference>
<sequence length="719" mass="79929">MEAPFTLSPAQGRVDPGRALAIEVTFHPSNVAEYQRRAVAVCEDDDPDSLPKSLSIELRGWGRCAVYLLYQPSPGPSNRIDLDFGVIAKKQTAVRSFAVFNTLAVNVPFLFQRKLYGQGANGPLQCQWADVGMEHAFQPVGSTSGTLKGQTWTEIPIAFRPDDSTNGDTGLVENFIFSSEIQDASMTIRCVGQVESSSVSASVDLLNFGLVFLHQSSSLHFKLDNQGLSSTFFQFDWAGSTDVFQVEPLGGNIAAGQSVLVTVHFHPLWPVLYRRLLRCLVHNEGVISIDVIGTCHSSLVQPPLLEPCHLETFSKQEMKELISMGPRMLKDQVECGILRVHTNHILERVVRGPEQAAGASVKTDENGQVERFEAETLPYQAWFSPQQDAVTQTVKMTSQANEPLIVNWTTQQNAIFRVEPASTLLPPRGAVGFTVTFSPDSSNLFFQWQATCHLMYEFLSSFQLVEEFQVIPPFCLNLSLSGHCATFNARRDLRPSLHYIDIKPPITFRQFGANGRSFATFVVTNPTANTVMYRLEKDAEKSLFISPRFGVMEPGDHRLIVAYLSSCRPKALISKELSLVLNDNEDSDATFPVQFRAFDDSEIRVTMADTLIFPDTFLNLTSQLPFELSSGSAFPLRYKWYVLDTVGRYLQVSPSSGLLISHDSLDFTFTFKPYAVQTYQTDLVLRVTAPSANFLSLRLSVTAKGTLGHLSVERKTLTL</sequence>
<dbReference type="SUPFAM" id="SSF49354">
    <property type="entry name" value="PapD-like"/>
    <property type="match status" value="1"/>
</dbReference>
<accession>A0A1D1VTJ0</accession>
<dbReference type="OrthoDB" id="415597at2759"/>
<evidence type="ECO:0000313" key="2">
    <source>
        <dbReference type="EMBL" id="GAV01879.1"/>
    </source>
</evidence>
<dbReference type="Gene3D" id="2.60.40.10">
    <property type="entry name" value="Immunoglobulins"/>
    <property type="match status" value="4"/>
</dbReference>
<dbReference type="PANTHER" id="PTHR46127:SF1">
    <property type="entry name" value="CILIA- AND FLAGELLA-ASSOCIATED PROTEIN 65"/>
    <property type="match status" value="1"/>
</dbReference>
<protein>
    <recommendedName>
        <fullName evidence="1">CFAP65 fourth Ig-like domain-containing protein</fullName>
    </recommendedName>
</protein>
<proteinExistence type="predicted"/>
<dbReference type="Proteomes" id="UP000186922">
    <property type="component" value="Unassembled WGS sequence"/>
</dbReference>
<organism evidence="2 3">
    <name type="scientific">Ramazzottius varieornatus</name>
    <name type="common">Water bear</name>
    <name type="synonym">Tardigrade</name>
    <dbReference type="NCBI Taxonomy" id="947166"/>
    <lineage>
        <taxon>Eukaryota</taxon>
        <taxon>Metazoa</taxon>
        <taxon>Ecdysozoa</taxon>
        <taxon>Tardigrada</taxon>
        <taxon>Eutardigrada</taxon>
        <taxon>Parachela</taxon>
        <taxon>Hypsibioidea</taxon>
        <taxon>Ramazzottiidae</taxon>
        <taxon>Ramazzottius</taxon>
    </lineage>
</organism>
<dbReference type="AlphaFoldDB" id="A0A1D1VTJ0"/>
<dbReference type="InterPro" id="IPR008962">
    <property type="entry name" value="PapD-like_sf"/>
</dbReference>
<dbReference type="STRING" id="947166.A0A1D1VTJ0"/>
<evidence type="ECO:0000313" key="3">
    <source>
        <dbReference type="Proteomes" id="UP000186922"/>
    </source>
</evidence>
<gene>
    <name evidence="2" type="primary">RvY_12518-1</name>
    <name evidence="2" type="synonym">RvY_12518.1</name>
    <name evidence="2" type="ORF">RvY_12518</name>
</gene>
<comment type="caution">
    <text evidence="2">The sequence shown here is derived from an EMBL/GenBank/DDBJ whole genome shotgun (WGS) entry which is preliminary data.</text>
</comment>
<keyword evidence="3" id="KW-1185">Reference proteome</keyword>
<feature type="domain" description="CFAP65 fourth Ig-like" evidence="1">
    <location>
        <begin position="206"/>
        <end position="298"/>
    </location>
</feature>
<name>A0A1D1VTJ0_RAMVA</name>